<evidence type="ECO:0000256" key="5">
    <source>
        <dbReference type="ARBA" id="ARBA00022605"/>
    </source>
</evidence>
<dbReference type="STRING" id="1217970.SAMN05444002_1111"/>
<keyword evidence="3" id="KW-0963">Cytoplasm</keyword>
<evidence type="ECO:0000256" key="3">
    <source>
        <dbReference type="ARBA" id="ARBA00022490"/>
    </source>
</evidence>
<dbReference type="NCBIfam" id="NF005710">
    <property type="entry name" value="PRK07522.1"/>
    <property type="match status" value="1"/>
</dbReference>
<proteinExistence type="inferred from homology"/>
<dbReference type="NCBIfam" id="TIGR01892">
    <property type="entry name" value="AcOrn-deacetyl"/>
    <property type="match status" value="1"/>
</dbReference>
<keyword evidence="5" id="KW-0028">Amino-acid biosynthesis</keyword>
<keyword evidence="8" id="KW-0862">Zinc</keyword>
<keyword evidence="11" id="KW-1185">Reference proteome</keyword>
<reference evidence="11" key="1">
    <citation type="submission" date="2016-11" db="EMBL/GenBank/DDBJ databases">
        <authorList>
            <person name="Varghese N."/>
            <person name="Submissions S."/>
        </authorList>
    </citation>
    <scope>NUCLEOTIDE SEQUENCE [LARGE SCALE GENOMIC DNA]</scope>
    <source>
        <strain evidence="11">DSM 29440</strain>
    </source>
</reference>
<dbReference type="InterPro" id="IPR036264">
    <property type="entry name" value="Bact_exopeptidase_dim_dom"/>
</dbReference>
<organism evidence="10 11">
    <name type="scientific">Vannielia litorea</name>
    <dbReference type="NCBI Taxonomy" id="1217970"/>
    <lineage>
        <taxon>Bacteria</taxon>
        <taxon>Pseudomonadati</taxon>
        <taxon>Pseudomonadota</taxon>
        <taxon>Alphaproteobacteria</taxon>
        <taxon>Rhodobacterales</taxon>
        <taxon>Paracoccaceae</taxon>
        <taxon>Vannielia</taxon>
    </lineage>
</organism>
<dbReference type="SUPFAM" id="SSF53187">
    <property type="entry name" value="Zn-dependent exopeptidases"/>
    <property type="match status" value="1"/>
</dbReference>
<dbReference type="InterPro" id="IPR002933">
    <property type="entry name" value="Peptidase_M20"/>
</dbReference>
<dbReference type="PROSITE" id="PS00758">
    <property type="entry name" value="ARGE_DAPE_CPG2_1"/>
    <property type="match status" value="1"/>
</dbReference>
<dbReference type="PANTHER" id="PTHR43808">
    <property type="entry name" value="ACETYLORNITHINE DEACETYLASE"/>
    <property type="match status" value="1"/>
</dbReference>
<dbReference type="AlphaFoldDB" id="A0A1N6EUL0"/>
<dbReference type="Gene3D" id="3.40.630.10">
    <property type="entry name" value="Zn peptidases"/>
    <property type="match status" value="1"/>
</dbReference>
<dbReference type="GO" id="GO:0006526">
    <property type="term" value="P:L-arginine biosynthetic process"/>
    <property type="evidence" value="ECO:0007669"/>
    <property type="project" value="UniProtKB-KW"/>
</dbReference>
<dbReference type="EMBL" id="FSRL01000001">
    <property type="protein sequence ID" value="SIN86644.1"/>
    <property type="molecule type" value="Genomic_DNA"/>
</dbReference>
<dbReference type="InterPro" id="IPR010169">
    <property type="entry name" value="AcOrn-deacetyl"/>
</dbReference>
<name>A0A1N6EUL0_9RHOB</name>
<dbReference type="RefSeq" id="WP_074255217.1">
    <property type="nucleotide sequence ID" value="NZ_FSRL01000001.1"/>
</dbReference>
<evidence type="ECO:0000256" key="6">
    <source>
        <dbReference type="ARBA" id="ARBA00022723"/>
    </source>
</evidence>
<evidence type="ECO:0000313" key="11">
    <source>
        <dbReference type="Proteomes" id="UP000184932"/>
    </source>
</evidence>
<evidence type="ECO:0000256" key="1">
    <source>
        <dbReference type="ARBA" id="ARBA00001947"/>
    </source>
</evidence>
<evidence type="ECO:0000313" key="10">
    <source>
        <dbReference type="EMBL" id="SIN86644.1"/>
    </source>
</evidence>
<dbReference type="InterPro" id="IPR001261">
    <property type="entry name" value="ArgE/DapE_CS"/>
</dbReference>
<evidence type="ECO:0000256" key="4">
    <source>
        <dbReference type="ARBA" id="ARBA00022571"/>
    </source>
</evidence>
<keyword evidence="7" id="KW-0378">Hydrolase</keyword>
<comment type="similarity">
    <text evidence="2">Belongs to the peptidase M20A family. ArgE subfamily.</text>
</comment>
<evidence type="ECO:0000256" key="8">
    <source>
        <dbReference type="ARBA" id="ARBA00022833"/>
    </source>
</evidence>
<sequence length="387" mass="41651">MTPRDILEKLVSFPTVSSASNLDLIDWVEGWLAERGIAATRVPDSTGQKAALFASVGPDAPGGVLLSGHTDVVPVEGQSWASDPWRVEERDGRLYGRGVADMKGFDALALWAMGQAAERGVARPLQIGLSYDEEIGCFGAPPMIEALQASGLPRAEAVIVGEPSMLKPVTGHKGNLGFRIEVKGFPVHSSMMHEGVSAIMEAARLIGWANEVNAAQFARVPTTEEAVFTPPCTTLHVGRIRGGEVHNITAEHCELLFDFRVMPMEATADWRARLRAEVAGIEAGMKAVHPEAGFALQELFDVPGLAPETGEAARAEPLVRALTGDNGPGRVVSFASEAGQFQEARYSTVICGPGDIAQAHKADEYMTIAQFDEGRRYMERLLDHLKE</sequence>
<dbReference type="GO" id="GO:0046872">
    <property type="term" value="F:metal ion binding"/>
    <property type="evidence" value="ECO:0007669"/>
    <property type="project" value="UniProtKB-KW"/>
</dbReference>
<evidence type="ECO:0000256" key="2">
    <source>
        <dbReference type="ARBA" id="ARBA00005691"/>
    </source>
</evidence>
<dbReference type="CDD" id="cd03894">
    <property type="entry name" value="M20_ArgE"/>
    <property type="match status" value="1"/>
</dbReference>
<dbReference type="PANTHER" id="PTHR43808:SF31">
    <property type="entry name" value="N-ACETYL-L-CITRULLINE DEACETYLASE"/>
    <property type="match status" value="1"/>
</dbReference>
<keyword evidence="4" id="KW-0055">Arginine biosynthesis</keyword>
<evidence type="ECO:0000256" key="9">
    <source>
        <dbReference type="ARBA" id="ARBA00023285"/>
    </source>
</evidence>
<dbReference type="SUPFAM" id="SSF55031">
    <property type="entry name" value="Bacterial exopeptidase dimerisation domain"/>
    <property type="match status" value="1"/>
</dbReference>
<keyword evidence="6" id="KW-0479">Metal-binding</keyword>
<dbReference type="OrthoDB" id="9809784at2"/>
<keyword evidence="9" id="KW-0170">Cobalt</keyword>
<dbReference type="Proteomes" id="UP000184932">
    <property type="component" value="Unassembled WGS sequence"/>
</dbReference>
<gene>
    <name evidence="10" type="ORF">SAMN05444002_1111</name>
</gene>
<dbReference type="Gene3D" id="3.30.70.360">
    <property type="match status" value="1"/>
</dbReference>
<dbReference type="InterPro" id="IPR050072">
    <property type="entry name" value="Peptidase_M20A"/>
</dbReference>
<dbReference type="Pfam" id="PF01546">
    <property type="entry name" value="Peptidase_M20"/>
    <property type="match status" value="1"/>
</dbReference>
<evidence type="ECO:0000256" key="7">
    <source>
        <dbReference type="ARBA" id="ARBA00022801"/>
    </source>
</evidence>
<dbReference type="GO" id="GO:0008777">
    <property type="term" value="F:acetylornithine deacetylase activity"/>
    <property type="evidence" value="ECO:0007669"/>
    <property type="project" value="TreeGrafter"/>
</dbReference>
<protein>
    <submittedName>
        <fullName evidence="10">Acetylornithine deacetylase</fullName>
    </submittedName>
</protein>
<comment type="cofactor">
    <cofactor evidence="1">
        <name>Zn(2+)</name>
        <dbReference type="ChEBI" id="CHEBI:29105"/>
    </cofactor>
</comment>
<accession>A0A1N6EUL0</accession>